<sequence length="47" mass="4866">MGVVAVAVVVVVEVAATERPPVEYGMMEMTFVSSVNQGALPDLATVT</sequence>
<evidence type="ECO:0000313" key="2">
    <source>
        <dbReference type="EMBL" id="CCQ43942.1"/>
    </source>
</evidence>
<gene>
    <name evidence="2" type="primary">DHX57</name>
</gene>
<evidence type="ECO:0000256" key="1">
    <source>
        <dbReference type="SAM" id="SignalP"/>
    </source>
</evidence>
<reference evidence="2" key="1">
    <citation type="journal article" date="2013" name="PLoS ONE">
        <title>Direct detection of alternative open reading frames translation products in human significantly expands the proteome.</title>
        <authorList>
            <person name="Vanderperre B."/>
            <person name="Lucier J.-F."/>
            <person name="Motard J."/>
            <person name="Tremblay G."/>
            <person name="Vanderperre S."/>
            <person name="Wisztorski M."/>
            <person name="Salzet M."/>
            <person name="Boisvert F.-M."/>
            <person name="Roucou X."/>
        </authorList>
    </citation>
    <scope>NUCLEOTIDE SEQUENCE</scope>
</reference>
<feature type="chain" id="PRO_5003987866" evidence="1">
    <location>
        <begin position="17"/>
        <end position="47"/>
    </location>
</feature>
<organism evidence="2">
    <name type="scientific">Homo sapiens</name>
    <name type="common">Human</name>
    <dbReference type="NCBI Taxonomy" id="9606"/>
    <lineage>
        <taxon>Eukaryota</taxon>
        <taxon>Metazoa</taxon>
        <taxon>Chordata</taxon>
        <taxon>Craniata</taxon>
        <taxon>Vertebrata</taxon>
        <taxon>Euteleostomi</taxon>
        <taxon>Mammalia</taxon>
        <taxon>Eutheria</taxon>
        <taxon>Euarchontoglires</taxon>
        <taxon>Primates</taxon>
        <taxon>Haplorrhini</taxon>
        <taxon>Catarrhini</taxon>
        <taxon>Hominidae</taxon>
        <taxon>Homo</taxon>
    </lineage>
</organism>
<feature type="signal peptide" evidence="1">
    <location>
        <begin position="1"/>
        <end position="16"/>
    </location>
</feature>
<dbReference type="OrthoDB" id="5600252at2759"/>
<dbReference type="PeptideAtlas" id="L8ECP8"/>
<protein>
    <submittedName>
        <fullName evidence="2">Alternative protein DHX57</fullName>
    </submittedName>
</protein>
<dbReference type="AlphaFoldDB" id="L8ECP8"/>
<dbReference type="EMBL" id="HF584445">
    <property type="protein sequence ID" value="CCQ43942.1"/>
    <property type="molecule type" value="Genomic_DNA"/>
</dbReference>
<name>L8ECP8_HUMAN</name>
<keyword evidence="1" id="KW-0732">Signal</keyword>
<proteinExistence type="predicted"/>
<dbReference type="ChiTaRS" id="DHX57">
    <property type="organism name" value="human"/>
</dbReference>
<accession>L8ECP8</accession>